<dbReference type="InterPro" id="IPR013998">
    <property type="entry name" value="Nebulin-like"/>
</dbReference>
<dbReference type="PRINTS" id="PR00510">
    <property type="entry name" value="NEBULIN"/>
</dbReference>
<dbReference type="GeneTree" id="ENSGT00940000154533"/>
<reference evidence="4" key="2">
    <citation type="submission" date="2025-09" db="UniProtKB">
        <authorList>
            <consortium name="Ensembl"/>
        </authorList>
    </citation>
    <scope>IDENTIFICATION</scope>
</reference>
<dbReference type="PROSITE" id="PS51216">
    <property type="entry name" value="NEBULIN"/>
    <property type="match status" value="16"/>
</dbReference>
<dbReference type="GO" id="GO:0071691">
    <property type="term" value="P:cardiac muscle thin filament assembly"/>
    <property type="evidence" value="ECO:0007669"/>
    <property type="project" value="TreeGrafter"/>
</dbReference>
<name>A0A3B5MK86_9TELE</name>
<evidence type="ECO:0000313" key="4">
    <source>
        <dbReference type="Ensembl" id="ENSXCOP00000024779.1"/>
    </source>
</evidence>
<evidence type="ECO:0000256" key="2">
    <source>
        <dbReference type="ARBA" id="ARBA00023203"/>
    </source>
</evidence>
<keyword evidence="5" id="KW-1185">Reference proteome</keyword>
<keyword evidence="3" id="KW-0472">Membrane</keyword>
<evidence type="ECO:0000256" key="1">
    <source>
        <dbReference type="ARBA" id="ARBA00022737"/>
    </source>
</evidence>
<evidence type="ECO:0000256" key="3">
    <source>
        <dbReference type="SAM" id="Phobius"/>
    </source>
</evidence>
<dbReference type="GO" id="GO:0030018">
    <property type="term" value="C:Z disc"/>
    <property type="evidence" value="ECO:0007669"/>
    <property type="project" value="InterPro"/>
</dbReference>
<proteinExistence type="predicted"/>
<dbReference type="Proteomes" id="UP000261380">
    <property type="component" value="Unplaced"/>
</dbReference>
<evidence type="ECO:0000313" key="5">
    <source>
        <dbReference type="Proteomes" id="UP000261380"/>
    </source>
</evidence>
<accession>A0A3B5MK86</accession>
<dbReference type="STRING" id="32473.ENSXCOP00000024779"/>
<dbReference type="PANTHER" id="PTHR11039">
    <property type="entry name" value="NEBULIN"/>
    <property type="match status" value="1"/>
</dbReference>
<sequence length="1442" mass="165240">VCMPEWKKPGQILSSVKYRMEGNKARTTSLYGGDARDVVHVKHVSDLISKVLYRQKWDETKDKYLLPPDAPELVLAVKNAANYSKVNSTRNSRVTICLYVYIYIYIYIYSFAISEKNDFLFPETLHRSLGRGEDHVLPLHVVMNIIISVCVFLKYTQEFENIKDQIYFMQTDTPVYDACKKALELSVRALRGSTESNLMQKLSQKVYKASYEKSRGSSINYCDTPKFQMDSVLKKFSDIRYKEKYDKEVKGHYVGSYEDLYMVHCQKVEEFKNEQLYKAEYEDIKTRCFFPQTITPEYEATKKLQKCSDTIYRQHPDKVKFTQVVDSPVLVQASINAKQLSDVCAWDNEKTKIHIMPDAMDVLLAKANSYHYSLKNYKQDNEDAKKKGYNLRADAISIIAAKTSRGIASDVSCHNYLRYTAPNVSSYMLDDPLLMLALNSAKIASDALYKKDFNKSKTKFNLPADMLNLELAKKCQIQVNDFNYRTHLHQWTCLPDSNDVVQARLAYDLQSDAVYKEDLRLMQGIGWVPIGSLDVEKVKKANEILSERGYRQHPSKFRFKSTTEDMPLALAKANAQVMNKVRNKTILFTYVEAWENEKTKIHVMPDAMDVLLAKANNVIYSVYKYKTGYRKQVGHHIGARCVQDDPLLVLALNSAKIASDALYKKDFNKSKTKFNLPVDMLNLELAKKCQIQVNDFNYRTHLHQWTCLPDSNDVVQARLAYDLQSDAVYKADLKWLQGMGWVPIGSLDVEKAKKAAEVLNDRKYRQHPSTVKFTSPIDAMNIVLAKNNRLYTEAWENEKTKLHINPDTPEIVLSQQNAINLSKETIRKGYFLPPDAVSVKAAKTSRDIVSDYKYKTGYRKQVGHHIGARCVQDDPLLVLALNSAKIASDALYKKDFNKSKTKFNLPVDMLNLELAKKCQIQVNDFNYRTHLHQWTCLPDSNDVVQARKAYDLQSDVRWVPIGSLDVVKAKNASKILSDLLYRQKPDKFKYKTDMTAMPLVLAKANAEIINKVTMHIFCILKNYREGVEKMFRKGYHMMPDAVSVVAAKHGREIISDYKYKTGYRKQVGHHIGALSCQDDPLIVLALNSAKIASDVLYKKDFNKSKTKFHLPVDMLNLELAKKCQVQVNDFNYRTHLHNWTCLPDSNDVVQARKAYDLQSDAVYKADMEWVKGMGWVPIGSLEVEKAKKAAEILSDRKYRQHPSQFKFTAKTSDMPYALAQANAQNMNKKYYREGFVNAINKGYFLPKDAISVLAAKTSRNIISDYKYKAGFRKQCGHHIGALSVKDDPLIMLAAHVAKISSDNIYKKDFNKSKTKYNLPADMLTLELAKKCQVQVNDFNYRTHLHQWTCLPDSTDVVQARKAYDLQSDAVYKADMEWLKGCGWSPHECVDVVKVKHAQTVLNDRLYRQHPSTVKFTSIVDLPAIVLSKQNAEILSDVSRKAD</sequence>
<reference evidence="4" key="1">
    <citation type="submission" date="2025-08" db="UniProtKB">
        <authorList>
            <consortium name="Ensembl"/>
        </authorList>
    </citation>
    <scope>IDENTIFICATION</scope>
</reference>
<dbReference type="SMART" id="SM00227">
    <property type="entry name" value="NEBU"/>
    <property type="match status" value="36"/>
</dbReference>
<evidence type="ECO:0008006" key="6">
    <source>
        <dbReference type="Google" id="ProtNLM"/>
    </source>
</evidence>
<feature type="transmembrane region" description="Helical" evidence="3">
    <location>
        <begin position="98"/>
        <end position="115"/>
    </location>
</feature>
<dbReference type="InterPro" id="IPR055297">
    <property type="entry name" value="NEBU/NEBL"/>
</dbReference>
<dbReference type="InterPro" id="IPR000900">
    <property type="entry name" value="Nebulin_repeat"/>
</dbReference>
<keyword evidence="3" id="KW-1133">Transmembrane helix</keyword>
<protein>
    <recommendedName>
        <fullName evidence="6">Nebulin</fullName>
    </recommendedName>
</protein>
<dbReference type="PANTHER" id="PTHR11039:SF64">
    <property type="entry name" value="NEBULIN-RELATED-ANCHORING PROTEIN-LIKE"/>
    <property type="match status" value="1"/>
</dbReference>
<organism evidence="4 5">
    <name type="scientific">Xiphophorus couchianus</name>
    <name type="common">Monterrey platyfish</name>
    <dbReference type="NCBI Taxonomy" id="32473"/>
    <lineage>
        <taxon>Eukaryota</taxon>
        <taxon>Metazoa</taxon>
        <taxon>Chordata</taxon>
        <taxon>Craniata</taxon>
        <taxon>Vertebrata</taxon>
        <taxon>Euteleostomi</taxon>
        <taxon>Actinopterygii</taxon>
        <taxon>Neopterygii</taxon>
        <taxon>Teleostei</taxon>
        <taxon>Neoteleostei</taxon>
        <taxon>Acanthomorphata</taxon>
        <taxon>Ovalentaria</taxon>
        <taxon>Atherinomorphae</taxon>
        <taxon>Cyprinodontiformes</taxon>
        <taxon>Poeciliidae</taxon>
        <taxon>Poeciliinae</taxon>
        <taxon>Xiphophorus</taxon>
    </lineage>
</organism>
<dbReference type="GO" id="GO:0051015">
    <property type="term" value="F:actin filament binding"/>
    <property type="evidence" value="ECO:0007669"/>
    <property type="project" value="InterPro"/>
</dbReference>
<keyword evidence="1" id="KW-0677">Repeat</keyword>
<keyword evidence="3" id="KW-0812">Transmembrane</keyword>
<dbReference type="Pfam" id="PF00880">
    <property type="entry name" value="Nebulin"/>
    <property type="match status" value="11"/>
</dbReference>
<dbReference type="Ensembl" id="ENSXCOT00000025080.1">
    <property type="protein sequence ID" value="ENSXCOP00000024779.1"/>
    <property type="gene ID" value="ENSXCOG00000018505.1"/>
</dbReference>
<keyword evidence="2" id="KW-0009">Actin-binding</keyword>